<feature type="transmembrane region" description="Helical" evidence="1">
    <location>
        <begin position="38"/>
        <end position="61"/>
    </location>
</feature>
<feature type="chain" id="PRO_5011727560" evidence="2">
    <location>
        <begin position="23"/>
        <end position="195"/>
    </location>
</feature>
<gene>
    <name evidence="3" type="ORF">SAMN05216258_10318</name>
</gene>
<dbReference type="Proteomes" id="UP000199377">
    <property type="component" value="Unassembled WGS sequence"/>
</dbReference>
<protein>
    <submittedName>
        <fullName evidence="3">Urease accessory protein</fullName>
    </submittedName>
</protein>
<organism evidence="3 4">
    <name type="scientific">Albimonas pacifica</name>
    <dbReference type="NCBI Taxonomy" id="1114924"/>
    <lineage>
        <taxon>Bacteria</taxon>
        <taxon>Pseudomonadati</taxon>
        <taxon>Pseudomonadota</taxon>
        <taxon>Alphaproteobacteria</taxon>
        <taxon>Rhodobacterales</taxon>
        <taxon>Paracoccaceae</taxon>
        <taxon>Albimonas</taxon>
    </lineage>
</organism>
<keyword evidence="1" id="KW-0472">Membrane</keyword>
<keyword evidence="2" id="KW-0732">Signal</keyword>
<dbReference type="STRING" id="1114924.SAMN05216258_10318"/>
<keyword evidence="1" id="KW-1133">Transmembrane helix</keyword>
<keyword evidence="4" id="KW-1185">Reference proteome</keyword>
<feature type="transmembrane region" description="Helical" evidence="1">
    <location>
        <begin position="68"/>
        <end position="92"/>
    </location>
</feature>
<feature type="transmembrane region" description="Helical" evidence="1">
    <location>
        <begin position="121"/>
        <end position="138"/>
    </location>
</feature>
<keyword evidence="1" id="KW-0812">Transmembrane</keyword>
<feature type="transmembrane region" description="Helical" evidence="1">
    <location>
        <begin position="98"/>
        <end position="114"/>
    </location>
</feature>
<evidence type="ECO:0000313" key="4">
    <source>
        <dbReference type="Proteomes" id="UP000199377"/>
    </source>
</evidence>
<dbReference type="EMBL" id="FOQH01000003">
    <property type="protein sequence ID" value="SFH90307.1"/>
    <property type="molecule type" value="Genomic_DNA"/>
</dbReference>
<evidence type="ECO:0000256" key="2">
    <source>
        <dbReference type="SAM" id="SignalP"/>
    </source>
</evidence>
<accession>A0A1I3DU82</accession>
<dbReference type="AlphaFoldDB" id="A0A1I3DU82"/>
<evidence type="ECO:0000313" key="3">
    <source>
        <dbReference type="EMBL" id="SFH90307.1"/>
    </source>
</evidence>
<evidence type="ECO:0000256" key="1">
    <source>
        <dbReference type="SAM" id="Phobius"/>
    </source>
</evidence>
<sequence>MTRFLTLALSGAAALAVSPAAAHVGAHGVHGASESLAAGVLHPLFGLDHVLAMVAVGLWAAQVGGRALWMVPAAFVAAMTAGFGLSVAGLTLPSAEPMIVASVVALGLLVAAAVRLDVRVGAGLAALFALFHGAAHGAELGDAGAAAFGLGFVAATAALHGAGVALGLGLARLGPVASRALGGATAAAGLALAFA</sequence>
<proteinExistence type="predicted"/>
<dbReference type="InterPro" id="IPR007038">
    <property type="entry name" value="HupE_UreJ"/>
</dbReference>
<dbReference type="RefSeq" id="WP_092858833.1">
    <property type="nucleotide sequence ID" value="NZ_FOQH01000003.1"/>
</dbReference>
<name>A0A1I3DU82_9RHOB</name>
<dbReference type="Pfam" id="PF04955">
    <property type="entry name" value="HupE_UreJ"/>
    <property type="match status" value="1"/>
</dbReference>
<reference evidence="3 4" key="1">
    <citation type="submission" date="2016-10" db="EMBL/GenBank/DDBJ databases">
        <authorList>
            <person name="de Groot N.N."/>
        </authorList>
    </citation>
    <scope>NUCLEOTIDE SEQUENCE [LARGE SCALE GENOMIC DNA]</scope>
    <source>
        <strain evidence="3 4">CGMCC 1.11030</strain>
    </source>
</reference>
<dbReference type="OrthoDB" id="9808192at2"/>
<dbReference type="PIRSF" id="PIRSF016919">
    <property type="entry name" value="HupE_UreJ"/>
    <property type="match status" value="1"/>
</dbReference>
<feature type="transmembrane region" description="Helical" evidence="1">
    <location>
        <begin position="144"/>
        <end position="171"/>
    </location>
</feature>
<feature type="signal peptide" evidence="2">
    <location>
        <begin position="1"/>
        <end position="22"/>
    </location>
</feature>